<evidence type="ECO:0000313" key="1">
    <source>
        <dbReference type="EMBL" id="PRM90280.1"/>
    </source>
</evidence>
<protein>
    <submittedName>
        <fullName evidence="1">Uncharacterized protein</fullName>
    </submittedName>
</protein>
<accession>A0A2S9SUK7</accession>
<reference evidence="1 2" key="1">
    <citation type="submission" date="2017-09" db="EMBL/GenBank/DDBJ databases">
        <title>Reassesment of A. cryaerophilus.</title>
        <authorList>
            <person name="Perez-Cataluna A."/>
            <person name="Collado L."/>
            <person name="Salgado O."/>
            <person name="Lefinanco V."/>
            <person name="Figueras M.J."/>
        </authorList>
    </citation>
    <scope>NUCLEOTIDE SEQUENCE [LARGE SCALE GENOMIC DNA]</scope>
    <source>
        <strain evidence="1 2">LMG 9871</strain>
    </source>
</reference>
<proteinExistence type="predicted"/>
<dbReference type="Proteomes" id="UP000238649">
    <property type="component" value="Unassembled WGS sequence"/>
</dbReference>
<dbReference type="RefSeq" id="WP_105911289.1">
    <property type="nucleotide sequence ID" value="NZ_NXGH01000006.1"/>
</dbReference>
<dbReference type="OrthoDB" id="5343729at2"/>
<gene>
    <name evidence="1" type="ORF">CJ671_03225</name>
</gene>
<comment type="caution">
    <text evidence="1">The sequence shown here is derived from an EMBL/GenBank/DDBJ whole genome shotgun (WGS) entry which is preliminary data.</text>
</comment>
<sequence length="218" mass="25547">MINSNYDILILKTNTNNILEKDIDNIFSNSVENILNKDKKRDDSLTFFNINGITLKEIDELFKDVEKKNLAKNLRLTTLFTSDEKLANILFDTVLGKPFDIGFEYLSNRYSDKNNYLKSKNSFGSSSLFDLLHKSMEYRLNSSNQSSIRKEDLDDILLEVNSFDFISALSSSSKKGSNKYKNEEKYSFLYKNYELEYKNIMEKYQDLDKKNLDIIKQF</sequence>
<organism evidence="1 2">
    <name type="scientific">Aliarcobacter cryaerophilus</name>
    <dbReference type="NCBI Taxonomy" id="28198"/>
    <lineage>
        <taxon>Bacteria</taxon>
        <taxon>Pseudomonadati</taxon>
        <taxon>Campylobacterota</taxon>
        <taxon>Epsilonproteobacteria</taxon>
        <taxon>Campylobacterales</taxon>
        <taxon>Arcobacteraceae</taxon>
        <taxon>Aliarcobacter</taxon>
    </lineage>
</organism>
<dbReference type="EMBL" id="NXGH01000006">
    <property type="protein sequence ID" value="PRM90280.1"/>
    <property type="molecule type" value="Genomic_DNA"/>
</dbReference>
<evidence type="ECO:0000313" key="2">
    <source>
        <dbReference type="Proteomes" id="UP000238649"/>
    </source>
</evidence>
<dbReference type="AlphaFoldDB" id="A0A2S9SUK7"/>
<name>A0A2S9SUK7_9BACT</name>